<dbReference type="InterPro" id="IPR036068">
    <property type="entry name" value="Nicotinate_pribotase-like_C"/>
</dbReference>
<dbReference type="Pfam" id="PF01729">
    <property type="entry name" value="QRPTase_C"/>
    <property type="match status" value="1"/>
</dbReference>
<evidence type="ECO:0000256" key="5">
    <source>
        <dbReference type="ARBA" id="ARBA00022642"/>
    </source>
</evidence>
<dbReference type="InterPro" id="IPR037128">
    <property type="entry name" value="Quinolinate_PRibosylTase_N_sf"/>
</dbReference>
<evidence type="ECO:0000256" key="8">
    <source>
        <dbReference type="ARBA" id="ARBA00047445"/>
    </source>
</evidence>
<comment type="catalytic activity">
    <reaction evidence="8 9">
        <text>nicotinate beta-D-ribonucleotide + CO2 + diphosphate = quinolinate + 5-phospho-alpha-D-ribose 1-diphosphate + 2 H(+)</text>
        <dbReference type="Rhea" id="RHEA:12733"/>
        <dbReference type="ChEBI" id="CHEBI:15378"/>
        <dbReference type="ChEBI" id="CHEBI:16526"/>
        <dbReference type="ChEBI" id="CHEBI:29959"/>
        <dbReference type="ChEBI" id="CHEBI:33019"/>
        <dbReference type="ChEBI" id="CHEBI:57502"/>
        <dbReference type="ChEBI" id="CHEBI:58017"/>
        <dbReference type="EC" id="2.4.2.19"/>
    </reaction>
</comment>
<dbReference type="PANTHER" id="PTHR32179">
    <property type="entry name" value="NICOTINATE-NUCLEOTIDE PYROPHOSPHORYLASE [CARBOXYLATING]"/>
    <property type="match status" value="1"/>
</dbReference>
<dbReference type="InterPro" id="IPR002638">
    <property type="entry name" value="Quinolinate_PRibosylTrfase_C"/>
</dbReference>
<feature type="domain" description="Quinolinate phosphoribosyl transferase C-terminal" evidence="10">
    <location>
        <begin position="134"/>
        <end position="304"/>
    </location>
</feature>
<dbReference type="GO" id="GO:0004514">
    <property type="term" value="F:nicotinate-nucleotide diphosphorylase (carboxylating) activity"/>
    <property type="evidence" value="ECO:0007669"/>
    <property type="project" value="UniProtKB-EC"/>
</dbReference>
<protein>
    <recommendedName>
        <fullName evidence="9">Nicotinate-nucleotide pyrophosphorylase [carboxylating]</fullName>
        <ecNumber evidence="9">2.4.2.19</ecNumber>
    </recommendedName>
    <alternativeName>
        <fullName evidence="9">Quinolinate phosphoribosyltransferase [decarboxylating]</fullName>
    </alternativeName>
</protein>
<dbReference type="GO" id="GO:0009435">
    <property type="term" value="P:NAD+ biosynthetic process"/>
    <property type="evidence" value="ECO:0007669"/>
    <property type="project" value="UniProtKB-UniPathway"/>
</dbReference>
<feature type="domain" description="Quinolinate phosphoribosyl transferase N-terminal" evidence="11">
    <location>
        <begin position="51"/>
        <end position="132"/>
    </location>
</feature>
<dbReference type="NCBIfam" id="TIGR00078">
    <property type="entry name" value="nadC"/>
    <property type="match status" value="1"/>
</dbReference>
<evidence type="ECO:0000259" key="11">
    <source>
        <dbReference type="Pfam" id="PF02749"/>
    </source>
</evidence>
<gene>
    <name evidence="12" type="ORF">SAMN04515625_2061</name>
</gene>
<evidence type="ECO:0000256" key="9">
    <source>
        <dbReference type="PIRNR" id="PIRNR006250"/>
    </source>
</evidence>
<evidence type="ECO:0000256" key="3">
    <source>
        <dbReference type="ARBA" id="ARBA00009400"/>
    </source>
</evidence>
<dbReference type="PANTHER" id="PTHR32179:SF3">
    <property type="entry name" value="NICOTINATE-NUCLEOTIDE PYROPHOSPHORYLASE [CARBOXYLATING]"/>
    <property type="match status" value="1"/>
</dbReference>
<dbReference type="FunFam" id="3.20.20.70:FF:000030">
    <property type="entry name" value="Nicotinate-nucleotide pyrophosphorylase, carboxylating"/>
    <property type="match status" value="1"/>
</dbReference>
<proteinExistence type="inferred from homology"/>
<comment type="subunit">
    <text evidence="4 9">Hexamer formed by 3 homodimers.</text>
</comment>
<dbReference type="Pfam" id="PF02749">
    <property type="entry name" value="QRPTase_N"/>
    <property type="match status" value="1"/>
</dbReference>
<sequence length="311" mass="34560">MRLLYVLEGQHIKVLSLQSILKLPGHKVKLVKRMLRGQIESFIREDLGYYDISCQMVPDTIAEAVIFAKQDCVVAGVEVAEAIFDYFDIEYTRKVAEGERIQNNDVFFELKGRTVSLLRAERLTLNFLGHLSGIATLTRNCVEVAHECSDAVVAATRKTTPGIREFEKMAVIAGGGDPHRFNLSDSIMIKDNHRNIMGLENAILKAKEMASFTQKVEAEVESAPDAILAARMGVDIVMLDNMSPSEIISTLENLRHEGLRNKVIVEVSGGINAENLAEYAKTGIDVISMGSLIHKAQWVDLSMEMKDSFMS</sequence>
<dbReference type="InterPro" id="IPR027277">
    <property type="entry name" value="NadC/ModD"/>
</dbReference>
<organism evidence="12 13">
    <name type="scientific">Methanohalophilus halophilus</name>
    <dbReference type="NCBI Taxonomy" id="2177"/>
    <lineage>
        <taxon>Archaea</taxon>
        <taxon>Methanobacteriati</taxon>
        <taxon>Methanobacteriota</taxon>
        <taxon>Stenosarchaea group</taxon>
        <taxon>Methanomicrobia</taxon>
        <taxon>Methanosarcinales</taxon>
        <taxon>Methanosarcinaceae</taxon>
        <taxon>Methanohalophilus</taxon>
    </lineage>
</organism>
<keyword evidence="5 9" id="KW-0662">Pyridine nucleotide biosynthesis</keyword>
<name>A0A1H2Y9K2_9EURY</name>
<dbReference type="SUPFAM" id="SSF51690">
    <property type="entry name" value="Nicotinate/Quinolinate PRTase C-terminal domain-like"/>
    <property type="match status" value="1"/>
</dbReference>
<dbReference type="InterPro" id="IPR022412">
    <property type="entry name" value="Quinolinate_PRibosylTrfase_N"/>
</dbReference>
<dbReference type="EC" id="2.4.2.19" evidence="9"/>
<evidence type="ECO:0000256" key="2">
    <source>
        <dbReference type="ARBA" id="ARBA00004893"/>
    </source>
</evidence>
<comment type="similarity">
    <text evidence="3 9">Belongs to the NadC/ModD family.</text>
</comment>
<dbReference type="UniPathway" id="UPA00253">
    <property type="reaction ID" value="UER00331"/>
</dbReference>
<evidence type="ECO:0000256" key="1">
    <source>
        <dbReference type="ARBA" id="ARBA00003237"/>
    </source>
</evidence>
<dbReference type="GO" id="GO:0034213">
    <property type="term" value="P:quinolinate catabolic process"/>
    <property type="evidence" value="ECO:0007669"/>
    <property type="project" value="TreeGrafter"/>
</dbReference>
<dbReference type="EMBL" id="FNMU01000008">
    <property type="protein sequence ID" value="SDX01239.1"/>
    <property type="molecule type" value="Genomic_DNA"/>
</dbReference>
<keyword evidence="7 9" id="KW-0808">Transferase</keyword>
<dbReference type="Gene3D" id="3.90.1170.20">
    <property type="entry name" value="Quinolinate phosphoribosyl transferase, N-terminal domain"/>
    <property type="match status" value="1"/>
</dbReference>
<dbReference type="PIRSF" id="PIRSF006250">
    <property type="entry name" value="NadC_ModD"/>
    <property type="match status" value="1"/>
</dbReference>
<dbReference type="AlphaFoldDB" id="A0A1H2Y9K2"/>
<dbReference type="CDD" id="cd01572">
    <property type="entry name" value="QPRTase"/>
    <property type="match status" value="1"/>
</dbReference>
<accession>A0A1H2Y9K2</accession>
<keyword evidence="6 9" id="KW-0328">Glycosyltransferase</keyword>
<evidence type="ECO:0000256" key="4">
    <source>
        <dbReference type="ARBA" id="ARBA00011218"/>
    </source>
</evidence>
<evidence type="ECO:0000313" key="13">
    <source>
        <dbReference type="Proteomes" id="UP000198669"/>
    </source>
</evidence>
<dbReference type="GO" id="GO:0005737">
    <property type="term" value="C:cytoplasm"/>
    <property type="evidence" value="ECO:0007669"/>
    <property type="project" value="TreeGrafter"/>
</dbReference>
<dbReference type="InterPro" id="IPR013785">
    <property type="entry name" value="Aldolase_TIM"/>
</dbReference>
<dbReference type="Proteomes" id="UP000198669">
    <property type="component" value="Unassembled WGS sequence"/>
</dbReference>
<evidence type="ECO:0000313" key="12">
    <source>
        <dbReference type="EMBL" id="SDX01239.1"/>
    </source>
</evidence>
<comment type="function">
    <text evidence="1 9">Involved in the catabolism of quinolinic acid (QA).</text>
</comment>
<evidence type="ECO:0000259" key="10">
    <source>
        <dbReference type="Pfam" id="PF01729"/>
    </source>
</evidence>
<dbReference type="SUPFAM" id="SSF54675">
    <property type="entry name" value="Nicotinate/Quinolinate PRTase N-terminal domain-like"/>
    <property type="match status" value="1"/>
</dbReference>
<evidence type="ECO:0000256" key="7">
    <source>
        <dbReference type="ARBA" id="ARBA00022679"/>
    </source>
</evidence>
<dbReference type="InterPro" id="IPR004393">
    <property type="entry name" value="NadC"/>
</dbReference>
<comment type="pathway">
    <text evidence="2 9">Cofactor biosynthesis; NAD(+) biosynthesis; nicotinate D-ribonucleotide from quinolinate: step 1/1.</text>
</comment>
<dbReference type="Gene3D" id="3.20.20.70">
    <property type="entry name" value="Aldolase class I"/>
    <property type="match status" value="1"/>
</dbReference>
<dbReference type="FunFam" id="3.90.1170.20:FF:000001">
    <property type="entry name" value="Nicotinate-nucleotide diphosphorylase (Carboxylating)"/>
    <property type="match status" value="1"/>
</dbReference>
<evidence type="ECO:0000256" key="6">
    <source>
        <dbReference type="ARBA" id="ARBA00022676"/>
    </source>
</evidence>
<reference evidence="12 13" key="1">
    <citation type="submission" date="2016-10" db="EMBL/GenBank/DDBJ databases">
        <authorList>
            <person name="de Groot N.N."/>
        </authorList>
    </citation>
    <scope>NUCLEOTIDE SEQUENCE [LARGE SCALE GENOMIC DNA]</scope>
    <source>
        <strain evidence="12 13">Z-7982</strain>
    </source>
</reference>